<dbReference type="eggNOG" id="ENOG502S3FN">
    <property type="taxonomic scope" value="Eukaryota"/>
</dbReference>
<organism evidence="1 3">
    <name type="scientific">Medicago truncatula</name>
    <name type="common">Barrel medic</name>
    <name type="synonym">Medicago tribuloides</name>
    <dbReference type="NCBI Taxonomy" id="3880"/>
    <lineage>
        <taxon>Eukaryota</taxon>
        <taxon>Viridiplantae</taxon>
        <taxon>Streptophyta</taxon>
        <taxon>Embryophyta</taxon>
        <taxon>Tracheophyta</taxon>
        <taxon>Spermatophyta</taxon>
        <taxon>Magnoliopsida</taxon>
        <taxon>eudicotyledons</taxon>
        <taxon>Gunneridae</taxon>
        <taxon>Pentapetalae</taxon>
        <taxon>rosids</taxon>
        <taxon>fabids</taxon>
        <taxon>Fabales</taxon>
        <taxon>Fabaceae</taxon>
        <taxon>Papilionoideae</taxon>
        <taxon>50 kb inversion clade</taxon>
        <taxon>NPAAA clade</taxon>
        <taxon>Hologalegina</taxon>
        <taxon>IRL clade</taxon>
        <taxon>Trifolieae</taxon>
        <taxon>Medicago</taxon>
    </lineage>
</organism>
<dbReference type="EMBL" id="CM001223">
    <property type="protein sequence ID" value="AES81308.1"/>
    <property type="molecule type" value="Genomic_DNA"/>
</dbReference>
<gene>
    <name evidence="1" type="ordered locus">MTR_7g090820</name>
</gene>
<keyword evidence="3" id="KW-1185">Reference proteome</keyword>
<dbReference type="OMA" id="GNCWNNS"/>
<accession>G7KSK8</accession>
<evidence type="ECO:0000313" key="1">
    <source>
        <dbReference type="EMBL" id="AES81308.1"/>
    </source>
</evidence>
<name>G7KSK8_MEDTR</name>
<dbReference type="HOGENOM" id="CLU_036258_0_0_1"/>
<dbReference type="EnsemblPlants" id="AES81308">
    <property type="protein sequence ID" value="AES81308"/>
    <property type="gene ID" value="MTR_7g090820"/>
</dbReference>
<sequence>MANWTKNQGISQVGQWISSSYNGKPPLANRFPTVPSWEKKFCNSVGSVPWRKVIEGNKYMCLHPKVVNWNDSAVKEAFDNAKNRFWAEINGLPCNIPLPDPNIYIDDVDWNASIDSELYLEVEREAEARRNMDQKPEEIVILGSSLLLNQSLSGPGWGDKEENVTKPSEPNYAAQGWETNSWEQYHAPVDEHAKEYGWKNSQNDSQRWIQRENYGGNLHNKYQGRNGWNSNWATWDGYNRKRENKMSRSMNPGYHHGKLYQMSRGRGGGMRGNFNYVHKVATPTLTNARCSVFLSLRYCAYLDVESALDLSLGSQWVGVNSKNLLISNPDYAENLWSIVELIH</sequence>
<dbReference type="Proteomes" id="UP000002051">
    <property type="component" value="Unassembled WGS sequence"/>
</dbReference>
<dbReference type="PANTHER" id="PTHR34567:SF3">
    <property type="entry name" value="FK506-BINDING-LIKE PROTEIN"/>
    <property type="match status" value="1"/>
</dbReference>
<reference evidence="1 3" key="2">
    <citation type="journal article" date="2014" name="BMC Genomics">
        <title>An improved genome release (version Mt4.0) for the model legume Medicago truncatula.</title>
        <authorList>
            <person name="Tang H."/>
            <person name="Krishnakumar V."/>
            <person name="Bidwell S."/>
            <person name="Rosen B."/>
            <person name="Chan A."/>
            <person name="Zhou S."/>
            <person name="Gentzbittel L."/>
            <person name="Childs K.L."/>
            <person name="Yandell M."/>
            <person name="Gundlach H."/>
            <person name="Mayer K.F."/>
            <person name="Schwartz D.C."/>
            <person name="Town C.D."/>
        </authorList>
    </citation>
    <scope>GENOME REANNOTATION</scope>
    <source>
        <strain evidence="2 3">cv. Jemalong A17</strain>
    </source>
</reference>
<dbReference type="PaxDb" id="3880-AES81308"/>
<protein>
    <submittedName>
        <fullName evidence="1">RecA-like protein</fullName>
    </submittedName>
</protein>
<dbReference type="STRING" id="3880.G7KSK8"/>
<evidence type="ECO:0000313" key="2">
    <source>
        <dbReference type="EnsemblPlants" id="AES81308"/>
    </source>
</evidence>
<evidence type="ECO:0000313" key="3">
    <source>
        <dbReference type="Proteomes" id="UP000002051"/>
    </source>
</evidence>
<reference evidence="2" key="3">
    <citation type="submission" date="2015-04" db="UniProtKB">
        <authorList>
            <consortium name="EnsemblPlants"/>
        </authorList>
    </citation>
    <scope>IDENTIFICATION</scope>
    <source>
        <strain evidence="2">cv. Jemalong A17</strain>
    </source>
</reference>
<reference evidence="1 3" key="1">
    <citation type="journal article" date="2011" name="Nature">
        <title>The Medicago genome provides insight into the evolution of rhizobial symbioses.</title>
        <authorList>
            <person name="Young N.D."/>
            <person name="Debelle F."/>
            <person name="Oldroyd G.E."/>
            <person name="Geurts R."/>
            <person name="Cannon S.B."/>
            <person name="Udvardi M.K."/>
            <person name="Benedito V.A."/>
            <person name="Mayer K.F."/>
            <person name="Gouzy J."/>
            <person name="Schoof H."/>
            <person name="Van de Peer Y."/>
            <person name="Proost S."/>
            <person name="Cook D.R."/>
            <person name="Meyers B.C."/>
            <person name="Spannagl M."/>
            <person name="Cheung F."/>
            <person name="De Mita S."/>
            <person name="Krishnakumar V."/>
            <person name="Gundlach H."/>
            <person name="Zhou S."/>
            <person name="Mudge J."/>
            <person name="Bharti A.K."/>
            <person name="Murray J.D."/>
            <person name="Naoumkina M.A."/>
            <person name="Rosen B."/>
            <person name="Silverstein K.A."/>
            <person name="Tang H."/>
            <person name="Rombauts S."/>
            <person name="Zhao P.X."/>
            <person name="Zhou P."/>
            <person name="Barbe V."/>
            <person name="Bardou P."/>
            <person name="Bechner M."/>
            <person name="Bellec A."/>
            <person name="Berger A."/>
            <person name="Berges H."/>
            <person name="Bidwell S."/>
            <person name="Bisseling T."/>
            <person name="Choisne N."/>
            <person name="Couloux A."/>
            <person name="Denny R."/>
            <person name="Deshpande S."/>
            <person name="Dai X."/>
            <person name="Doyle J.J."/>
            <person name="Dudez A.M."/>
            <person name="Farmer A.D."/>
            <person name="Fouteau S."/>
            <person name="Franken C."/>
            <person name="Gibelin C."/>
            <person name="Gish J."/>
            <person name="Goldstein S."/>
            <person name="Gonzalez A.J."/>
            <person name="Green P.J."/>
            <person name="Hallab A."/>
            <person name="Hartog M."/>
            <person name="Hua A."/>
            <person name="Humphray S.J."/>
            <person name="Jeong D.H."/>
            <person name="Jing Y."/>
            <person name="Jocker A."/>
            <person name="Kenton S.M."/>
            <person name="Kim D.J."/>
            <person name="Klee K."/>
            <person name="Lai H."/>
            <person name="Lang C."/>
            <person name="Lin S."/>
            <person name="Macmil S.L."/>
            <person name="Magdelenat G."/>
            <person name="Matthews L."/>
            <person name="McCorrison J."/>
            <person name="Monaghan E.L."/>
            <person name="Mun J.H."/>
            <person name="Najar F.Z."/>
            <person name="Nicholson C."/>
            <person name="Noirot C."/>
            <person name="O'Bleness M."/>
            <person name="Paule C.R."/>
            <person name="Poulain J."/>
            <person name="Prion F."/>
            <person name="Qin B."/>
            <person name="Qu C."/>
            <person name="Retzel E.F."/>
            <person name="Riddle C."/>
            <person name="Sallet E."/>
            <person name="Samain S."/>
            <person name="Samson N."/>
            <person name="Sanders I."/>
            <person name="Saurat O."/>
            <person name="Scarpelli C."/>
            <person name="Schiex T."/>
            <person name="Segurens B."/>
            <person name="Severin A.J."/>
            <person name="Sherrier D.J."/>
            <person name="Shi R."/>
            <person name="Sims S."/>
            <person name="Singer S.R."/>
            <person name="Sinharoy S."/>
            <person name="Sterck L."/>
            <person name="Viollet A."/>
            <person name="Wang B.B."/>
            <person name="Wang K."/>
            <person name="Wang M."/>
            <person name="Wang X."/>
            <person name="Warfsmann J."/>
            <person name="Weissenbach J."/>
            <person name="White D.D."/>
            <person name="White J.D."/>
            <person name="Wiley G.B."/>
            <person name="Wincker P."/>
            <person name="Xing Y."/>
            <person name="Yang L."/>
            <person name="Yao Z."/>
            <person name="Ying F."/>
            <person name="Zhai J."/>
            <person name="Zhou L."/>
            <person name="Zuber A."/>
            <person name="Denarie J."/>
            <person name="Dixon R.A."/>
            <person name="May G.D."/>
            <person name="Schwartz D.C."/>
            <person name="Rogers J."/>
            <person name="Quetier F."/>
            <person name="Town C.D."/>
            <person name="Roe B.A."/>
        </authorList>
    </citation>
    <scope>NUCLEOTIDE SEQUENCE [LARGE SCALE GENOMIC DNA]</scope>
    <source>
        <strain evidence="1">A17</strain>
        <strain evidence="2 3">cv. Jemalong A17</strain>
    </source>
</reference>
<proteinExistence type="predicted"/>
<dbReference type="AlphaFoldDB" id="G7KSK8"/>
<dbReference type="PANTHER" id="PTHR34567">
    <property type="entry name" value="FK506-BINDING-LIKE PROTEIN"/>
    <property type="match status" value="1"/>
</dbReference>